<feature type="transmembrane region" description="Helical" evidence="1">
    <location>
        <begin position="28"/>
        <end position="47"/>
    </location>
</feature>
<accession>A0A1W0X754</accession>
<reference evidence="3" key="1">
    <citation type="submission" date="2017-01" db="EMBL/GenBank/DDBJ databases">
        <title>Comparative genomics of anhydrobiosis in the tardigrade Hypsibius dujardini.</title>
        <authorList>
            <person name="Yoshida Y."/>
            <person name="Koutsovoulos G."/>
            <person name="Laetsch D."/>
            <person name="Stevens L."/>
            <person name="Kumar S."/>
            <person name="Horikawa D."/>
            <person name="Ishino K."/>
            <person name="Komine S."/>
            <person name="Tomita M."/>
            <person name="Blaxter M."/>
            <person name="Arakawa K."/>
        </authorList>
    </citation>
    <scope>NUCLEOTIDE SEQUENCE [LARGE SCALE GENOMIC DNA]</scope>
    <source>
        <strain evidence="3">Z151</strain>
    </source>
</reference>
<sequence>MTFFCVVVWLRELTGVLLFPIAIPLTREYMITVFIGLTLFTGSFIGWRMPDTKGKTVPEIQQFLQARSATFHFSQFKLSKM</sequence>
<dbReference type="AlphaFoldDB" id="A0A1W0X754"/>
<evidence type="ECO:0000256" key="1">
    <source>
        <dbReference type="SAM" id="Phobius"/>
    </source>
</evidence>
<gene>
    <name evidence="2" type="ORF">BV898_02832</name>
</gene>
<dbReference type="InterPro" id="IPR036259">
    <property type="entry name" value="MFS_trans_sf"/>
</dbReference>
<dbReference type="Proteomes" id="UP000192578">
    <property type="component" value="Unassembled WGS sequence"/>
</dbReference>
<keyword evidence="1" id="KW-0472">Membrane</keyword>
<keyword evidence="1" id="KW-0812">Transmembrane</keyword>
<keyword evidence="3" id="KW-1185">Reference proteome</keyword>
<proteinExistence type="predicted"/>
<keyword evidence="1" id="KW-1133">Transmembrane helix</keyword>
<evidence type="ECO:0000313" key="2">
    <source>
        <dbReference type="EMBL" id="OQV23386.1"/>
    </source>
</evidence>
<dbReference type="OrthoDB" id="4540492at2759"/>
<name>A0A1W0X754_HYPEX</name>
<organism evidence="2 3">
    <name type="scientific">Hypsibius exemplaris</name>
    <name type="common">Freshwater tardigrade</name>
    <dbReference type="NCBI Taxonomy" id="2072580"/>
    <lineage>
        <taxon>Eukaryota</taxon>
        <taxon>Metazoa</taxon>
        <taxon>Ecdysozoa</taxon>
        <taxon>Tardigrada</taxon>
        <taxon>Eutardigrada</taxon>
        <taxon>Parachela</taxon>
        <taxon>Hypsibioidea</taxon>
        <taxon>Hypsibiidae</taxon>
        <taxon>Hypsibius</taxon>
    </lineage>
</organism>
<protein>
    <recommendedName>
        <fullName evidence="4">Major facilitator superfamily (MFS) profile domain-containing protein</fullName>
    </recommendedName>
</protein>
<comment type="caution">
    <text evidence="2">The sequence shown here is derived from an EMBL/GenBank/DDBJ whole genome shotgun (WGS) entry which is preliminary data.</text>
</comment>
<dbReference type="EMBL" id="MTYJ01000012">
    <property type="protein sequence ID" value="OQV23386.1"/>
    <property type="molecule type" value="Genomic_DNA"/>
</dbReference>
<evidence type="ECO:0000313" key="3">
    <source>
        <dbReference type="Proteomes" id="UP000192578"/>
    </source>
</evidence>
<evidence type="ECO:0008006" key="4">
    <source>
        <dbReference type="Google" id="ProtNLM"/>
    </source>
</evidence>
<dbReference type="Gene3D" id="1.20.1250.20">
    <property type="entry name" value="MFS general substrate transporter like domains"/>
    <property type="match status" value="1"/>
</dbReference>